<accession>A0A2R6NQI0</accession>
<sequence length="77" mass="8490">MPGEDLGIPELFHMEREMSEHVRHIGGLLPLTDEQSEALGAAVILLAQGDTDSQLGPPAHYRGDYNDHRHDHGGMYS</sequence>
<comment type="caution">
    <text evidence="2">The sequence shown here is derived from an EMBL/GenBank/DDBJ whole genome shotgun (WGS) entry which is preliminary data.</text>
</comment>
<reference evidence="2 3" key="1">
    <citation type="submission" date="2018-02" db="EMBL/GenBank/DDBJ databases">
        <title>Genome sequence of the basidiomycete white-rot fungus Phlebia centrifuga.</title>
        <authorList>
            <person name="Granchi Z."/>
            <person name="Peng M."/>
            <person name="de Vries R.P."/>
            <person name="Hilden K."/>
            <person name="Makela M.R."/>
            <person name="Grigoriev I."/>
            <person name="Riley R."/>
        </authorList>
    </citation>
    <scope>NUCLEOTIDE SEQUENCE [LARGE SCALE GENOMIC DNA]</scope>
    <source>
        <strain evidence="2 3">FBCC195</strain>
    </source>
</reference>
<evidence type="ECO:0000256" key="1">
    <source>
        <dbReference type="SAM" id="MobiDB-lite"/>
    </source>
</evidence>
<protein>
    <submittedName>
        <fullName evidence="2">Uncharacterized protein</fullName>
    </submittedName>
</protein>
<evidence type="ECO:0000313" key="2">
    <source>
        <dbReference type="EMBL" id="PSR74812.1"/>
    </source>
</evidence>
<proteinExistence type="predicted"/>
<feature type="compositionally biased region" description="Basic and acidic residues" evidence="1">
    <location>
        <begin position="61"/>
        <end position="77"/>
    </location>
</feature>
<evidence type="ECO:0000313" key="3">
    <source>
        <dbReference type="Proteomes" id="UP000186601"/>
    </source>
</evidence>
<dbReference type="AlphaFoldDB" id="A0A2R6NQI0"/>
<organism evidence="2 3">
    <name type="scientific">Hermanssonia centrifuga</name>
    <dbReference type="NCBI Taxonomy" id="98765"/>
    <lineage>
        <taxon>Eukaryota</taxon>
        <taxon>Fungi</taxon>
        <taxon>Dikarya</taxon>
        <taxon>Basidiomycota</taxon>
        <taxon>Agaricomycotina</taxon>
        <taxon>Agaricomycetes</taxon>
        <taxon>Polyporales</taxon>
        <taxon>Meruliaceae</taxon>
        <taxon>Hermanssonia</taxon>
    </lineage>
</organism>
<keyword evidence="3" id="KW-1185">Reference proteome</keyword>
<gene>
    <name evidence="2" type="ORF">PHLCEN_2v9526</name>
</gene>
<dbReference type="EMBL" id="MLYV02000956">
    <property type="protein sequence ID" value="PSR74812.1"/>
    <property type="molecule type" value="Genomic_DNA"/>
</dbReference>
<feature type="region of interest" description="Disordered" evidence="1">
    <location>
        <begin position="51"/>
        <end position="77"/>
    </location>
</feature>
<name>A0A2R6NQI0_9APHY</name>
<dbReference type="Proteomes" id="UP000186601">
    <property type="component" value="Unassembled WGS sequence"/>
</dbReference>